<evidence type="ECO:0000259" key="2">
    <source>
        <dbReference type="Pfam" id="PF13952"/>
    </source>
</evidence>
<evidence type="ECO:0000256" key="1">
    <source>
        <dbReference type="SAM" id="MobiDB-lite"/>
    </source>
</evidence>
<feature type="region of interest" description="Disordered" evidence="1">
    <location>
        <begin position="239"/>
        <end position="275"/>
    </location>
</feature>
<dbReference type="EMBL" id="BT069788">
    <property type="protein sequence ID" value="ACN36685.1"/>
    <property type="molecule type" value="mRNA"/>
</dbReference>
<protein>
    <recommendedName>
        <fullName evidence="2">DUF4216 domain-containing protein</fullName>
    </recommendedName>
</protein>
<feature type="domain" description="DUF4216" evidence="2">
    <location>
        <begin position="90"/>
        <end position="167"/>
    </location>
</feature>
<organism evidence="3">
    <name type="scientific">Zea mays</name>
    <name type="common">Maize</name>
    <dbReference type="NCBI Taxonomy" id="4577"/>
    <lineage>
        <taxon>Eukaryota</taxon>
        <taxon>Viridiplantae</taxon>
        <taxon>Streptophyta</taxon>
        <taxon>Embryophyta</taxon>
        <taxon>Tracheophyta</taxon>
        <taxon>Spermatophyta</taxon>
        <taxon>Magnoliopsida</taxon>
        <taxon>Liliopsida</taxon>
        <taxon>Poales</taxon>
        <taxon>Poaceae</taxon>
        <taxon>PACMAD clade</taxon>
        <taxon>Panicoideae</taxon>
        <taxon>Andropogonodae</taxon>
        <taxon>Andropogoneae</taxon>
        <taxon>Tripsacinae</taxon>
        <taxon>Zea</taxon>
    </lineage>
</organism>
<dbReference type="PANTHER" id="PTHR48258:SF14">
    <property type="entry name" value="OS02G0583300 PROTEIN"/>
    <property type="match status" value="1"/>
</dbReference>
<feature type="compositionally biased region" description="Acidic residues" evidence="1">
    <location>
        <begin position="240"/>
        <end position="250"/>
    </location>
</feature>
<proteinExistence type="evidence at transcript level"/>
<reference evidence="3" key="1">
    <citation type="journal article" date="2009" name="PLoS Genet.">
        <title>Sequencing, mapping, and analysis of 27,455 maize full-length cDNAs.</title>
        <authorList>
            <person name="Soderlund C."/>
            <person name="Descour A."/>
            <person name="Kudrna D."/>
            <person name="Bomhoff M."/>
            <person name="Boyd L."/>
            <person name="Currie J."/>
            <person name="Angelova A."/>
            <person name="Collura K."/>
            <person name="Wissotski M."/>
            <person name="Ashley E."/>
            <person name="Morrow D."/>
            <person name="Fernandes J."/>
            <person name="Walbot V."/>
            <person name="Yu Y."/>
        </authorList>
    </citation>
    <scope>NUCLEOTIDE SEQUENCE</scope>
    <source>
        <strain evidence="3">B73</strain>
    </source>
</reference>
<name>C0PNB9_MAIZE</name>
<dbReference type="AlphaFoldDB" id="C0PNB9"/>
<dbReference type="PANTHER" id="PTHR48258">
    <property type="entry name" value="DUF4218 DOMAIN-CONTAINING PROTEIN-RELATED"/>
    <property type="match status" value="1"/>
</dbReference>
<sequence>MVQQGFAKWFMSHIEKKRNENPELVSEGLWALSCGPARRVKTSTTCKINGVRFSTVDREKFMQTQNSGVMTEGEHNGENIDFYGVLKEVIELQYNSNCQVRRTVVLFRCDWYNQVGKTVGIRDDKHFKSINVQSFWYKSDPFILADQAKKIFYLEDTTPQCKDFRVVQKFEHMNIYDVAEKYEGRNDVHQDDYCSDTEHIVQEGDDNQVLHNVEGGEATLIEGNLEELIRKKKEATIILEDSEDEEEDDTMLQYFNDGGDDNNDDMSIEDEDEDF</sequence>
<dbReference type="InterPro" id="IPR025312">
    <property type="entry name" value="DUF4216"/>
</dbReference>
<evidence type="ECO:0000313" key="3">
    <source>
        <dbReference type="EMBL" id="ACN36685.1"/>
    </source>
</evidence>
<feature type="compositionally biased region" description="Acidic residues" evidence="1">
    <location>
        <begin position="258"/>
        <end position="275"/>
    </location>
</feature>
<accession>C0PNB9</accession>
<dbReference type="Pfam" id="PF13952">
    <property type="entry name" value="DUF4216"/>
    <property type="match status" value="1"/>
</dbReference>